<dbReference type="EMBL" id="JAWQEG010001980">
    <property type="protein sequence ID" value="KAK3875321.1"/>
    <property type="molecule type" value="Genomic_DNA"/>
</dbReference>
<dbReference type="PANTHER" id="PTHR11081">
    <property type="entry name" value="FLAP ENDONUCLEASE FAMILY MEMBER"/>
    <property type="match status" value="1"/>
</dbReference>
<feature type="domain" description="XPG-I" evidence="4">
    <location>
        <begin position="113"/>
        <end position="183"/>
    </location>
</feature>
<keyword evidence="2" id="KW-0378">Hydrolase</keyword>
<dbReference type="PANTHER" id="PTHR11081:SF59">
    <property type="entry name" value="FI23547P1"/>
    <property type="match status" value="1"/>
</dbReference>
<dbReference type="Pfam" id="PF00867">
    <property type="entry name" value="XPG_I"/>
    <property type="match status" value="1"/>
</dbReference>
<dbReference type="InterPro" id="IPR006084">
    <property type="entry name" value="XPG/Rad2"/>
</dbReference>
<dbReference type="InterPro" id="IPR006086">
    <property type="entry name" value="XPG-I_dom"/>
</dbReference>
<keyword evidence="7" id="KW-1185">Reference proteome</keyword>
<dbReference type="Proteomes" id="UP001286313">
    <property type="component" value="Unassembled WGS sequence"/>
</dbReference>
<feature type="region of interest" description="Disordered" evidence="3">
    <location>
        <begin position="283"/>
        <end position="331"/>
    </location>
</feature>
<feature type="region of interest" description="Disordered" evidence="3">
    <location>
        <begin position="365"/>
        <end position="407"/>
    </location>
</feature>
<protein>
    <recommendedName>
        <fullName evidence="8">XPG-I domain-containing protein</fullName>
    </recommendedName>
</protein>
<name>A0AAE1FKI1_PETCI</name>
<dbReference type="InterPro" id="IPR029060">
    <property type="entry name" value="PIN-like_dom_sf"/>
</dbReference>
<dbReference type="AlphaFoldDB" id="A0AAE1FKI1"/>
<dbReference type="Gene3D" id="1.10.150.20">
    <property type="entry name" value="5' to 3' exonuclease, C-terminal subdomain"/>
    <property type="match status" value="1"/>
</dbReference>
<dbReference type="PRINTS" id="PR00853">
    <property type="entry name" value="XPGRADSUPER"/>
</dbReference>
<feature type="compositionally biased region" description="Low complexity" evidence="3">
    <location>
        <begin position="322"/>
        <end position="331"/>
    </location>
</feature>
<dbReference type="GO" id="GO:0017108">
    <property type="term" value="F:5'-flap endonuclease activity"/>
    <property type="evidence" value="ECO:0007669"/>
    <property type="project" value="TreeGrafter"/>
</dbReference>
<evidence type="ECO:0000256" key="2">
    <source>
        <dbReference type="ARBA" id="ARBA00022801"/>
    </source>
</evidence>
<feature type="compositionally biased region" description="Basic and acidic residues" evidence="3">
    <location>
        <begin position="292"/>
        <end position="302"/>
    </location>
</feature>
<sequence>MGVRGLWGMVRQGEERVKLSELHGCVLALDTLTWYCAGGIKPLFYRLRNLVKAGVIPLAVLERNTQPWKKVVVKRRKLYRITYKDGGSEAQKKARLKKTTPRRKYSDIQEVCRALGIPFIFTEGEAEKMCACLNAAGVVDGVISEDSDALLYGASVVYRQFSTVPEGRITRVLMERVQEVCGLRRASLAAYAVLVGCDMLPGGAEGVGVATANKIIKSDPVRNKRELKRLLKQHFARHEMYQVKKVIKEFYERPVMRSCYCVSLCKPNPVALKAVTTKIWGNDSTETPTLNKEMEEPERRDQQNGNSDVCADDLGHPHTDPRSLPSPVPSSRAHFPRFTSAACVVFASIALCLKCWRSTMAYASRVGSSSGGGRGNLLPELPGTSNNSSAKSLKTKRQSHKNRAYSLQDKENIVTMIESGARNIEIDNLILTSSDRRASNGKNGSNSWGGGTN</sequence>
<comment type="caution">
    <text evidence="6">The sequence shown here is derived from an EMBL/GenBank/DDBJ whole genome shotgun (WGS) entry which is preliminary data.</text>
</comment>
<proteinExistence type="predicted"/>
<accession>A0AAE1FKI1</accession>
<feature type="domain" description="XPG N-terminal" evidence="5">
    <location>
        <begin position="1"/>
        <end position="83"/>
    </location>
</feature>
<evidence type="ECO:0000259" key="5">
    <source>
        <dbReference type="SMART" id="SM00485"/>
    </source>
</evidence>
<feature type="compositionally biased region" description="Polar residues" evidence="3">
    <location>
        <begin position="383"/>
        <end position="392"/>
    </location>
</feature>
<dbReference type="InterPro" id="IPR006085">
    <property type="entry name" value="XPG_DNA_repair_N"/>
</dbReference>
<dbReference type="SUPFAM" id="SSF88723">
    <property type="entry name" value="PIN domain-like"/>
    <property type="match status" value="1"/>
</dbReference>
<evidence type="ECO:0000313" key="7">
    <source>
        <dbReference type="Proteomes" id="UP001286313"/>
    </source>
</evidence>
<evidence type="ECO:0000256" key="3">
    <source>
        <dbReference type="SAM" id="MobiDB-lite"/>
    </source>
</evidence>
<dbReference type="InterPro" id="IPR036279">
    <property type="entry name" value="5-3_exonuclease_C_sf"/>
</dbReference>
<organism evidence="6 7">
    <name type="scientific">Petrolisthes cinctipes</name>
    <name type="common">Flat porcelain crab</name>
    <dbReference type="NCBI Taxonomy" id="88211"/>
    <lineage>
        <taxon>Eukaryota</taxon>
        <taxon>Metazoa</taxon>
        <taxon>Ecdysozoa</taxon>
        <taxon>Arthropoda</taxon>
        <taxon>Crustacea</taxon>
        <taxon>Multicrustacea</taxon>
        <taxon>Malacostraca</taxon>
        <taxon>Eumalacostraca</taxon>
        <taxon>Eucarida</taxon>
        <taxon>Decapoda</taxon>
        <taxon>Pleocyemata</taxon>
        <taxon>Anomura</taxon>
        <taxon>Galatheoidea</taxon>
        <taxon>Porcellanidae</taxon>
        <taxon>Petrolisthes</taxon>
    </lineage>
</organism>
<reference evidence="6" key="1">
    <citation type="submission" date="2023-10" db="EMBL/GenBank/DDBJ databases">
        <title>Genome assemblies of two species of porcelain crab, Petrolisthes cinctipes and Petrolisthes manimaculis (Anomura: Porcellanidae).</title>
        <authorList>
            <person name="Angst P."/>
        </authorList>
    </citation>
    <scope>NUCLEOTIDE SEQUENCE</scope>
    <source>
        <strain evidence="6">PB745_01</strain>
        <tissue evidence="6">Gill</tissue>
    </source>
</reference>
<dbReference type="SMART" id="SM00485">
    <property type="entry name" value="XPGN"/>
    <property type="match status" value="1"/>
</dbReference>
<feature type="compositionally biased region" description="Basic residues" evidence="3">
    <location>
        <begin position="393"/>
        <end position="403"/>
    </location>
</feature>
<gene>
    <name evidence="6" type="ORF">Pcinc_019803</name>
</gene>
<evidence type="ECO:0000313" key="6">
    <source>
        <dbReference type="EMBL" id="KAK3875321.1"/>
    </source>
</evidence>
<evidence type="ECO:0000256" key="1">
    <source>
        <dbReference type="ARBA" id="ARBA00022722"/>
    </source>
</evidence>
<evidence type="ECO:0008006" key="8">
    <source>
        <dbReference type="Google" id="ProtNLM"/>
    </source>
</evidence>
<keyword evidence="1" id="KW-0540">Nuclease</keyword>
<dbReference type="SMART" id="SM00484">
    <property type="entry name" value="XPGI"/>
    <property type="match status" value="1"/>
</dbReference>
<dbReference type="Gene3D" id="3.40.50.1010">
    <property type="entry name" value="5'-nuclease"/>
    <property type="match status" value="1"/>
</dbReference>
<dbReference type="SUPFAM" id="SSF47807">
    <property type="entry name" value="5' to 3' exonuclease, C-terminal subdomain"/>
    <property type="match status" value="1"/>
</dbReference>
<evidence type="ECO:0000259" key="4">
    <source>
        <dbReference type="SMART" id="SM00484"/>
    </source>
</evidence>